<comment type="similarity">
    <text evidence="2">Belongs to the TIM16/PAM16 family.</text>
</comment>
<keyword evidence="7" id="KW-0653">Protein transport</keyword>
<protein>
    <recommendedName>
        <fullName evidence="4">Mitochondrial import inner membrane translocase subunit TIM16</fullName>
    </recommendedName>
    <alternativeName>
        <fullName evidence="3">Mitochondrial import inner membrane translocase subunit tim16</fullName>
    </alternativeName>
    <alternativeName>
        <fullName evidence="12 13">Presequence translocated-associated motor subunit PAM16</fullName>
    </alternativeName>
</protein>
<dbReference type="InterPro" id="IPR036869">
    <property type="entry name" value="J_dom_sf"/>
</dbReference>
<dbReference type="Proteomes" id="UP001360560">
    <property type="component" value="Unassembled WGS sequence"/>
</dbReference>
<organism evidence="14 15">
    <name type="scientific">Saccharomycopsis crataegensis</name>
    <dbReference type="NCBI Taxonomy" id="43959"/>
    <lineage>
        <taxon>Eukaryota</taxon>
        <taxon>Fungi</taxon>
        <taxon>Dikarya</taxon>
        <taxon>Ascomycota</taxon>
        <taxon>Saccharomycotina</taxon>
        <taxon>Saccharomycetes</taxon>
        <taxon>Saccharomycopsidaceae</taxon>
        <taxon>Saccharomycopsis</taxon>
    </lineage>
</organism>
<keyword evidence="15" id="KW-1185">Reference proteome</keyword>
<dbReference type="GO" id="GO:0005744">
    <property type="term" value="C:TIM23 mitochondrial import inner membrane translocase complex"/>
    <property type="evidence" value="ECO:0007669"/>
    <property type="project" value="InterPro"/>
</dbReference>
<comment type="caution">
    <text evidence="14">The sequence shown here is derived from an EMBL/GenBank/DDBJ whole genome shotgun (WGS) entry which is preliminary data.</text>
</comment>
<dbReference type="GO" id="GO:0030150">
    <property type="term" value="P:protein import into mitochondrial matrix"/>
    <property type="evidence" value="ECO:0007669"/>
    <property type="project" value="InterPro"/>
</dbReference>
<evidence type="ECO:0000313" key="14">
    <source>
        <dbReference type="EMBL" id="GMM38126.1"/>
    </source>
</evidence>
<name>A0AAV5QTT1_9ASCO</name>
<keyword evidence="5" id="KW-0813">Transport</keyword>
<keyword evidence="9" id="KW-0496">Mitochondrion</keyword>
<evidence type="ECO:0000256" key="6">
    <source>
        <dbReference type="ARBA" id="ARBA00022792"/>
    </source>
</evidence>
<reference evidence="14 15" key="1">
    <citation type="journal article" date="2023" name="Elife">
        <title>Identification of key yeast species and microbe-microbe interactions impacting larval growth of Drosophila in the wild.</title>
        <authorList>
            <person name="Mure A."/>
            <person name="Sugiura Y."/>
            <person name="Maeda R."/>
            <person name="Honda K."/>
            <person name="Sakurai N."/>
            <person name="Takahashi Y."/>
            <person name="Watada M."/>
            <person name="Katoh T."/>
            <person name="Gotoh A."/>
            <person name="Gotoh Y."/>
            <person name="Taniguchi I."/>
            <person name="Nakamura K."/>
            <person name="Hayashi T."/>
            <person name="Katayama T."/>
            <person name="Uemura T."/>
            <person name="Hattori Y."/>
        </authorList>
    </citation>
    <scope>NUCLEOTIDE SEQUENCE [LARGE SCALE GENOMIC DNA]</scope>
    <source>
        <strain evidence="14 15">SC-9</strain>
    </source>
</reference>
<dbReference type="Gene3D" id="1.10.287.110">
    <property type="entry name" value="DnaJ domain"/>
    <property type="match status" value="1"/>
</dbReference>
<evidence type="ECO:0000256" key="4">
    <source>
        <dbReference type="ARBA" id="ARBA00020721"/>
    </source>
</evidence>
<dbReference type="InterPro" id="IPR005341">
    <property type="entry name" value="Tim16"/>
</dbReference>
<dbReference type="RefSeq" id="XP_064855122.1">
    <property type="nucleotide sequence ID" value="XM_064999050.1"/>
</dbReference>
<accession>A0AAV5QTT1</accession>
<keyword evidence="8" id="KW-0811">Translocation</keyword>
<dbReference type="EMBL" id="BTFZ01000013">
    <property type="protein sequence ID" value="GMM38126.1"/>
    <property type="molecule type" value="Genomic_DNA"/>
</dbReference>
<comment type="function">
    <text evidence="11">Essential component of the PAM complex, a complex required for the translocation of transit peptide-containing proteins from the inner membrane into the mitochondrial matrix in an ATP-dependent manner. In the complex, it is required to regulate activity of mtHSP70 (SSC1) via its interaction with PAM18/TIM14. May act by positioning PAM18/TIM14 in juxtaposition to mtHSP70 at the translocon to maximize ATPase stimulation.</text>
</comment>
<evidence type="ECO:0000256" key="10">
    <source>
        <dbReference type="ARBA" id="ARBA00023136"/>
    </source>
</evidence>
<evidence type="ECO:0000256" key="8">
    <source>
        <dbReference type="ARBA" id="ARBA00023010"/>
    </source>
</evidence>
<evidence type="ECO:0000256" key="7">
    <source>
        <dbReference type="ARBA" id="ARBA00022927"/>
    </source>
</evidence>
<keyword evidence="6" id="KW-0999">Mitochondrion inner membrane</keyword>
<evidence type="ECO:0000256" key="12">
    <source>
        <dbReference type="ARBA" id="ARBA00030422"/>
    </source>
</evidence>
<evidence type="ECO:0000256" key="11">
    <source>
        <dbReference type="ARBA" id="ARBA00025080"/>
    </source>
</evidence>
<evidence type="ECO:0000256" key="5">
    <source>
        <dbReference type="ARBA" id="ARBA00022448"/>
    </source>
</evidence>
<sequence>MAHRILVNVIFTGAKVFGTAFSEAYKQAASAGARQSASAAAKAAAASANGGIQLDEACKILDLDMKKDGLSESNINEKYDYLFNVNNKEKGGSFYVQSKVYYAKERLLGEINYRQELKKETENQ</sequence>
<keyword evidence="10" id="KW-0472">Membrane</keyword>
<proteinExistence type="inferred from homology"/>
<evidence type="ECO:0000256" key="13">
    <source>
        <dbReference type="ARBA" id="ARBA00031407"/>
    </source>
</evidence>
<dbReference type="Pfam" id="PF03656">
    <property type="entry name" value="Pam16"/>
    <property type="match status" value="1"/>
</dbReference>
<evidence type="ECO:0000256" key="1">
    <source>
        <dbReference type="ARBA" id="ARBA00004637"/>
    </source>
</evidence>
<dbReference type="GeneID" id="90076101"/>
<evidence type="ECO:0000313" key="15">
    <source>
        <dbReference type="Proteomes" id="UP001360560"/>
    </source>
</evidence>
<evidence type="ECO:0000256" key="3">
    <source>
        <dbReference type="ARBA" id="ARBA00013571"/>
    </source>
</evidence>
<dbReference type="AlphaFoldDB" id="A0AAV5QTT1"/>
<evidence type="ECO:0000256" key="9">
    <source>
        <dbReference type="ARBA" id="ARBA00023128"/>
    </source>
</evidence>
<dbReference type="PANTHER" id="PTHR12388:SF0">
    <property type="entry name" value="MITOCHONDRIAL IMPORT INNER MEMBRANE TRANSLOCASE SUBUNIT TIM16"/>
    <property type="match status" value="1"/>
</dbReference>
<dbReference type="FunFam" id="1.10.287.110:FF:000006">
    <property type="entry name" value="Import inner membrane translocase subunit TIM16"/>
    <property type="match status" value="1"/>
</dbReference>
<evidence type="ECO:0000256" key="2">
    <source>
        <dbReference type="ARBA" id="ARBA00008817"/>
    </source>
</evidence>
<dbReference type="PANTHER" id="PTHR12388">
    <property type="entry name" value="MITOCHONDRIA ASSOCIATED GRANULOCYTE MACROPHAGE CSF SIGNALING MOLECULE"/>
    <property type="match status" value="1"/>
</dbReference>
<gene>
    <name evidence="14" type="ORF">DASC09_054510</name>
</gene>
<comment type="subcellular location">
    <subcellularLocation>
        <location evidence="1">Mitochondrion inner membrane</location>
        <topology evidence="1">Peripheral membrane protein</topology>
    </subcellularLocation>
</comment>